<gene>
    <name evidence="1" type="ORF">AS27_05875</name>
</gene>
<dbReference type="EMBL" id="KL226334">
    <property type="protein sequence ID" value="KFM11844.1"/>
    <property type="molecule type" value="Genomic_DNA"/>
</dbReference>
<evidence type="ECO:0000313" key="1">
    <source>
        <dbReference type="EMBL" id="KFM11844.1"/>
    </source>
</evidence>
<name>A0A087REE0_APTFO</name>
<protein>
    <submittedName>
        <fullName evidence="1">Uncharacterized protein</fullName>
    </submittedName>
</protein>
<keyword evidence="2" id="KW-1185">Reference proteome</keyword>
<feature type="non-terminal residue" evidence="1">
    <location>
        <position position="1"/>
    </location>
</feature>
<evidence type="ECO:0000313" key="2">
    <source>
        <dbReference type="Proteomes" id="UP000053286"/>
    </source>
</evidence>
<feature type="non-terminal residue" evidence="1">
    <location>
        <position position="45"/>
    </location>
</feature>
<organism evidence="1 2">
    <name type="scientific">Aptenodytes forsteri</name>
    <name type="common">Emperor penguin</name>
    <dbReference type="NCBI Taxonomy" id="9233"/>
    <lineage>
        <taxon>Eukaryota</taxon>
        <taxon>Metazoa</taxon>
        <taxon>Chordata</taxon>
        <taxon>Craniata</taxon>
        <taxon>Vertebrata</taxon>
        <taxon>Euteleostomi</taxon>
        <taxon>Archelosauria</taxon>
        <taxon>Archosauria</taxon>
        <taxon>Dinosauria</taxon>
        <taxon>Saurischia</taxon>
        <taxon>Theropoda</taxon>
        <taxon>Coelurosauria</taxon>
        <taxon>Aves</taxon>
        <taxon>Neognathae</taxon>
        <taxon>Neoaves</taxon>
        <taxon>Aequornithes</taxon>
        <taxon>Sphenisciformes</taxon>
        <taxon>Spheniscidae</taxon>
        <taxon>Aptenodytes</taxon>
    </lineage>
</organism>
<dbReference type="AlphaFoldDB" id="A0A087REE0"/>
<accession>A0A087REE0</accession>
<proteinExistence type="predicted"/>
<sequence length="45" mass="4881">DTGTASSQANVTSGDAPRSFVEEYSLAPLNTQRKYSAQSFNQQVE</sequence>
<reference evidence="1 2" key="1">
    <citation type="submission" date="2014-04" db="EMBL/GenBank/DDBJ databases">
        <title>Genome evolution of avian class.</title>
        <authorList>
            <person name="Zhang G."/>
            <person name="Li C."/>
        </authorList>
    </citation>
    <scope>NUCLEOTIDE SEQUENCE [LARGE SCALE GENOMIC DNA]</scope>
    <source>
        <strain evidence="1">BGI_AS27</strain>
    </source>
</reference>
<dbReference type="Proteomes" id="UP000053286">
    <property type="component" value="Unassembled WGS sequence"/>
</dbReference>